<dbReference type="PANTHER" id="PTHR42987:SF4">
    <property type="entry name" value="PROTEASE SOHB-RELATED"/>
    <property type="match status" value="1"/>
</dbReference>
<evidence type="ECO:0000313" key="4">
    <source>
        <dbReference type="Proteomes" id="UP000177122"/>
    </source>
</evidence>
<evidence type="ECO:0000313" key="3">
    <source>
        <dbReference type="EMBL" id="OGZ06121.1"/>
    </source>
</evidence>
<dbReference type="Proteomes" id="UP000177122">
    <property type="component" value="Unassembled WGS sequence"/>
</dbReference>
<protein>
    <recommendedName>
        <fullName evidence="2">Peptidase S49 domain-containing protein</fullName>
    </recommendedName>
</protein>
<feature type="domain" description="Peptidase S49" evidence="2">
    <location>
        <begin position="3"/>
        <end position="89"/>
    </location>
</feature>
<dbReference type="GO" id="GO:0006508">
    <property type="term" value="P:proteolysis"/>
    <property type="evidence" value="ECO:0007669"/>
    <property type="project" value="InterPro"/>
</dbReference>
<accession>A0A1G2CZQ8</accession>
<organism evidence="3 4">
    <name type="scientific">Candidatus Lloydbacteria bacterium RIFCSPHIGHO2_01_FULL_49_22</name>
    <dbReference type="NCBI Taxonomy" id="1798658"/>
    <lineage>
        <taxon>Bacteria</taxon>
        <taxon>Candidatus Lloydiibacteriota</taxon>
    </lineage>
</organism>
<dbReference type="GO" id="GO:0008233">
    <property type="term" value="F:peptidase activity"/>
    <property type="evidence" value="ECO:0007669"/>
    <property type="project" value="InterPro"/>
</dbReference>
<gene>
    <name evidence="3" type="ORF">A2845_01750</name>
</gene>
<dbReference type="Gene3D" id="3.90.226.10">
    <property type="entry name" value="2-enoyl-CoA Hydratase, Chain A, domain 1"/>
    <property type="match status" value="1"/>
</dbReference>
<dbReference type="SUPFAM" id="SSF52096">
    <property type="entry name" value="ClpP/crotonase"/>
    <property type="match status" value="1"/>
</dbReference>
<dbReference type="EMBL" id="MHLI01000005">
    <property type="protein sequence ID" value="OGZ06121.1"/>
    <property type="molecule type" value="Genomic_DNA"/>
</dbReference>
<evidence type="ECO:0000259" key="2">
    <source>
        <dbReference type="Pfam" id="PF01343"/>
    </source>
</evidence>
<evidence type="ECO:0000256" key="1">
    <source>
        <dbReference type="ARBA" id="ARBA00008683"/>
    </source>
</evidence>
<dbReference type="AlphaFoldDB" id="A0A1G2CZQ8"/>
<dbReference type="InterPro" id="IPR002142">
    <property type="entry name" value="Peptidase_S49"/>
</dbReference>
<proteinExistence type="inferred from homology"/>
<comment type="caution">
    <text evidence="3">The sequence shown here is derived from an EMBL/GenBank/DDBJ whole genome shotgun (WGS) entry which is preliminary data.</text>
</comment>
<name>A0A1G2CZQ8_9BACT</name>
<dbReference type="InterPro" id="IPR029045">
    <property type="entry name" value="ClpP/crotonase-like_dom_sf"/>
</dbReference>
<reference evidence="3 4" key="1">
    <citation type="journal article" date="2016" name="Nat. Commun.">
        <title>Thousands of microbial genomes shed light on interconnected biogeochemical processes in an aquifer system.</title>
        <authorList>
            <person name="Anantharaman K."/>
            <person name="Brown C.T."/>
            <person name="Hug L.A."/>
            <person name="Sharon I."/>
            <person name="Castelle C.J."/>
            <person name="Probst A.J."/>
            <person name="Thomas B.C."/>
            <person name="Singh A."/>
            <person name="Wilkins M.J."/>
            <person name="Karaoz U."/>
            <person name="Brodie E.L."/>
            <person name="Williams K.H."/>
            <person name="Hubbard S.S."/>
            <person name="Banfield J.F."/>
        </authorList>
    </citation>
    <scope>NUCLEOTIDE SEQUENCE [LARGE SCALE GENOMIC DNA]</scope>
</reference>
<sequence>MEGVAYNEFTTGTFKNLGTPTRPVTKDEKALLERDINEVFENFITAVSLGRQMTIERVRSLADGSSMTGIRAKQEGLIDAIGGIEEARIYIENKIGVPAVLCEFDTESFF</sequence>
<dbReference type="PANTHER" id="PTHR42987">
    <property type="entry name" value="PEPTIDASE S49"/>
    <property type="match status" value="1"/>
</dbReference>
<dbReference type="Pfam" id="PF01343">
    <property type="entry name" value="Peptidase_S49"/>
    <property type="match status" value="1"/>
</dbReference>
<comment type="similarity">
    <text evidence="1">Belongs to the peptidase S49 family.</text>
</comment>